<evidence type="ECO:0000313" key="8">
    <source>
        <dbReference type="EMBL" id="QBI52492.1"/>
    </source>
</evidence>
<dbReference type="InterPro" id="IPR010432">
    <property type="entry name" value="RDD"/>
</dbReference>
<dbReference type="Proteomes" id="UP000292235">
    <property type="component" value="Chromosome"/>
</dbReference>
<evidence type="ECO:0000256" key="2">
    <source>
        <dbReference type="ARBA" id="ARBA00022475"/>
    </source>
</evidence>
<dbReference type="AlphaFoldDB" id="A0A4V0ZJ74"/>
<evidence type="ECO:0000256" key="3">
    <source>
        <dbReference type="ARBA" id="ARBA00022692"/>
    </source>
</evidence>
<evidence type="ECO:0000259" key="7">
    <source>
        <dbReference type="Pfam" id="PF06271"/>
    </source>
</evidence>
<evidence type="ECO:0000256" key="5">
    <source>
        <dbReference type="ARBA" id="ARBA00023136"/>
    </source>
</evidence>
<protein>
    <submittedName>
        <fullName evidence="8">RDD family protein</fullName>
    </submittedName>
</protein>
<evidence type="ECO:0000313" key="9">
    <source>
        <dbReference type="Proteomes" id="UP000292235"/>
    </source>
</evidence>
<name>A0A4V0ZJ74_9ACTN</name>
<dbReference type="PANTHER" id="PTHR36115:SF4">
    <property type="entry name" value="MEMBRANE PROTEIN"/>
    <property type="match status" value="1"/>
</dbReference>
<evidence type="ECO:0000256" key="6">
    <source>
        <dbReference type="SAM" id="Phobius"/>
    </source>
</evidence>
<evidence type="ECO:0000256" key="4">
    <source>
        <dbReference type="ARBA" id="ARBA00022989"/>
    </source>
</evidence>
<comment type="subcellular location">
    <subcellularLocation>
        <location evidence="1">Cell membrane</location>
        <topology evidence="1">Multi-pass membrane protein</topology>
    </subcellularLocation>
</comment>
<dbReference type="InterPro" id="IPR051791">
    <property type="entry name" value="Pra-immunoreactive"/>
</dbReference>
<keyword evidence="2" id="KW-1003">Cell membrane</keyword>
<evidence type="ECO:0000256" key="1">
    <source>
        <dbReference type="ARBA" id="ARBA00004651"/>
    </source>
</evidence>
<keyword evidence="4 6" id="KW-1133">Transmembrane helix</keyword>
<dbReference type="PANTHER" id="PTHR36115">
    <property type="entry name" value="PROLINE-RICH ANTIGEN HOMOLOG-RELATED"/>
    <property type="match status" value="1"/>
</dbReference>
<feature type="transmembrane region" description="Helical" evidence="6">
    <location>
        <begin position="40"/>
        <end position="60"/>
    </location>
</feature>
<dbReference type="GO" id="GO:0005886">
    <property type="term" value="C:plasma membrane"/>
    <property type="evidence" value="ECO:0007669"/>
    <property type="project" value="UniProtKB-SubCell"/>
</dbReference>
<keyword evidence="5 6" id="KW-0472">Membrane</keyword>
<dbReference type="Pfam" id="PF06271">
    <property type="entry name" value="RDD"/>
    <property type="match status" value="1"/>
</dbReference>
<reference evidence="8 9" key="1">
    <citation type="submission" date="2019-02" db="EMBL/GenBank/DDBJ databases">
        <authorList>
            <person name="Khodamoradi S."/>
            <person name="Hahnke R.L."/>
            <person name="Kaempfer P."/>
            <person name="Schumann P."/>
            <person name="Rohde M."/>
            <person name="Steinert M."/>
            <person name="Luzhetskyy A."/>
            <person name="Wink J."/>
            <person name="Ruckert C."/>
        </authorList>
    </citation>
    <scope>NUCLEOTIDE SEQUENCE [LARGE SCALE GENOMIC DNA]</scope>
    <source>
        <strain evidence="8 9">M2</strain>
    </source>
</reference>
<sequence length="178" mass="19372">MPVTASWYPWHNAPPGQPYYGAPQQHPRVASFGRRLGARLIDYTLVGFFMFVLFILVSLIAEASLEGGRAIADPYFDAWATLFFFGAGPTMFLHDWLFNAARGRTPGKAMLGIRVVRRDGGPLRQGQAAGRAAVFGLPQTMPCLGQLFTLVECLSALSDARTALTLHDRAGGTMVVRG</sequence>
<keyword evidence="9" id="KW-1185">Reference proteome</keyword>
<accession>A0A4V0ZJ74</accession>
<organism evidence="8 9">
    <name type="scientific">Streptomonospora litoralis</name>
    <dbReference type="NCBI Taxonomy" id="2498135"/>
    <lineage>
        <taxon>Bacteria</taxon>
        <taxon>Bacillati</taxon>
        <taxon>Actinomycetota</taxon>
        <taxon>Actinomycetes</taxon>
        <taxon>Streptosporangiales</taxon>
        <taxon>Nocardiopsidaceae</taxon>
        <taxon>Streptomonospora</taxon>
    </lineage>
</organism>
<keyword evidence="3 6" id="KW-0812">Transmembrane</keyword>
<dbReference type="KEGG" id="strr:EKD16_03405"/>
<feature type="transmembrane region" description="Helical" evidence="6">
    <location>
        <begin position="80"/>
        <end position="98"/>
    </location>
</feature>
<gene>
    <name evidence="8" type="ORF">EKD16_03405</name>
</gene>
<dbReference type="EMBL" id="CP036455">
    <property type="protein sequence ID" value="QBI52492.1"/>
    <property type="molecule type" value="Genomic_DNA"/>
</dbReference>
<proteinExistence type="predicted"/>
<dbReference type="OrthoDB" id="3542905at2"/>
<feature type="domain" description="RDD" evidence="7">
    <location>
        <begin position="29"/>
        <end position="171"/>
    </location>
</feature>